<name>A0ABY3RFC8_9BRAD</name>
<evidence type="ECO:0000313" key="1">
    <source>
        <dbReference type="EMBL" id="UFZ05712.1"/>
    </source>
</evidence>
<keyword evidence="2" id="KW-1185">Reference proteome</keyword>
<proteinExistence type="predicted"/>
<sequence>MRRTAVSVRCGPLWNLEGSGFGVEDLVARIGKFDQHAVRSRRQTLEDDRFFAGVKPMPRAVIDCDVKVAEPWDDLTRSLAVDRHDLQVLGSECDDHQPGGERTRERLIDNEVRGGLRRR</sequence>
<accession>A0ABY3RFC8</accession>
<reference evidence="1" key="1">
    <citation type="journal article" date="2024" name="Antonie Van Leeuwenhoek">
        <title>Bradyrhizobium ontarionense sp. nov., a novel bacterial symbiont isolated from Aeschynomene indica (Indian jointvetch), harbours photosynthesis, nitrogen fixation and nitrous oxide (N2O) reductase genes.</title>
        <authorList>
            <person name="Bromfield E.S.P."/>
            <person name="Cloutier S."/>
        </authorList>
    </citation>
    <scope>NUCLEOTIDE SEQUENCE</scope>
    <source>
        <strain evidence="1">A19</strain>
    </source>
</reference>
<organism evidence="1 2">
    <name type="scientific">Bradyrhizobium ontarionense</name>
    <dbReference type="NCBI Taxonomy" id="2898149"/>
    <lineage>
        <taxon>Bacteria</taxon>
        <taxon>Pseudomonadati</taxon>
        <taxon>Pseudomonadota</taxon>
        <taxon>Alphaproteobacteria</taxon>
        <taxon>Hyphomicrobiales</taxon>
        <taxon>Nitrobacteraceae</taxon>
        <taxon>Bradyrhizobium</taxon>
    </lineage>
</organism>
<protein>
    <submittedName>
        <fullName evidence="1">Uncharacterized protein</fullName>
    </submittedName>
</protein>
<evidence type="ECO:0000313" key="2">
    <source>
        <dbReference type="Proteomes" id="UP001431010"/>
    </source>
</evidence>
<gene>
    <name evidence="1" type="ORF">LQG66_05200</name>
</gene>
<dbReference type="Proteomes" id="UP001431010">
    <property type="component" value="Chromosome"/>
</dbReference>
<dbReference type="EMBL" id="CP088156">
    <property type="protein sequence ID" value="UFZ05712.1"/>
    <property type="molecule type" value="Genomic_DNA"/>
</dbReference>